<accession>A0A0N0S006</accession>
<gene>
    <name evidence="1" type="ORF">ACN38_g879</name>
</gene>
<evidence type="ECO:0000313" key="2">
    <source>
        <dbReference type="Proteomes" id="UP000037696"/>
    </source>
</evidence>
<dbReference type="AlphaFoldDB" id="A0A0N0S006"/>
<keyword evidence="2" id="KW-1185">Reference proteome</keyword>
<dbReference type="Proteomes" id="UP000037696">
    <property type="component" value="Unassembled WGS sequence"/>
</dbReference>
<evidence type="ECO:0000313" key="1">
    <source>
        <dbReference type="EMBL" id="KOS48172.1"/>
    </source>
</evidence>
<sequence>MTQEIRYTERAILTVVPVSSSSVPLAFDITRMRNESSQTDGEIREGAENIKDISTTTERYVECLEVISKIATSY</sequence>
<proteinExistence type="predicted"/>
<name>A0A0N0S006_9EURO</name>
<comment type="caution">
    <text evidence="1">The sequence shown here is derived from an EMBL/GenBank/DDBJ whole genome shotgun (WGS) entry which is preliminary data.</text>
</comment>
<reference evidence="1 2" key="1">
    <citation type="submission" date="2015-08" db="EMBL/GenBank/DDBJ databases">
        <title>Genome sequencing of Penicillium nordicum.</title>
        <authorList>
            <person name="Nguyen H.D."/>
            <person name="Seifert K.A."/>
        </authorList>
    </citation>
    <scope>NUCLEOTIDE SEQUENCE [LARGE SCALE GENOMIC DNA]</scope>
    <source>
        <strain evidence="1 2">DAOMC 185683</strain>
    </source>
</reference>
<dbReference type="EMBL" id="LHQQ01000008">
    <property type="protein sequence ID" value="KOS48172.1"/>
    <property type="molecule type" value="Genomic_DNA"/>
</dbReference>
<protein>
    <submittedName>
        <fullName evidence="1">Uncharacterized protein</fullName>
    </submittedName>
</protein>
<organism evidence="1 2">
    <name type="scientific">Penicillium nordicum</name>
    <dbReference type="NCBI Taxonomy" id="229535"/>
    <lineage>
        <taxon>Eukaryota</taxon>
        <taxon>Fungi</taxon>
        <taxon>Dikarya</taxon>
        <taxon>Ascomycota</taxon>
        <taxon>Pezizomycotina</taxon>
        <taxon>Eurotiomycetes</taxon>
        <taxon>Eurotiomycetidae</taxon>
        <taxon>Eurotiales</taxon>
        <taxon>Aspergillaceae</taxon>
        <taxon>Penicillium</taxon>
    </lineage>
</organism>